<evidence type="ECO:0000313" key="2">
    <source>
        <dbReference type="EMBL" id="SFN38215.1"/>
    </source>
</evidence>
<dbReference type="InterPro" id="IPR010982">
    <property type="entry name" value="Lambda_DNA-bd_dom_sf"/>
</dbReference>
<evidence type="ECO:0000313" key="3">
    <source>
        <dbReference type="Proteomes" id="UP000242222"/>
    </source>
</evidence>
<sequence>MLWEEESLIVESRRLIGKEIRKARMRRFTETEFSSLLGYSQQHISRIERGISPLRVDLFLEICLLLEVSPHSIIEKCLCEAISFTK</sequence>
<dbReference type="EMBL" id="FOVC01000006">
    <property type="protein sequence ID" value="SFN38215.1"/>
    <property type="molecule type" value="Genomic_DNA"/>
</dbReference>
<protein>
    <submittedName>
        <fullName evidence="2">Helix-turn-helix</fullName>
    </submittedName>
</protein>
<reference evidence="3" key="1">
    <citation type="submission" date="2016-10" db="EMBL/GenBank/DDBJ databases">
        <authorList>
            <person name="Varghese N."/>
            <person name="Submissions S."/>
        </authorList>
    </citation>
    <scope>NUCLEOTIDE SEQUENCE [LARGE SCALE GENOMIC DNA]</scope>
    <source>
        <strain evidence="3">N6PO6</strain>
    </source>
</reference>
<dbReference type="Gene3D" id="1.10.260.40">
    <property type="entry name" value="lambda repressor-like DNA-binding domains"/>
    <property type="match status" value="1"/>
</dbReference>
<dbReference type="Proteomes" id="UP000242222">
    <property type="component" value="Unassembled WGS sequence"/>
</dbReference>
<dbReference type="OrthoDB" id="5683219at2"/>
<dbReference type="GO" id="GO:0003677">
    <property type="term" value="F:DNA binding"/>
    <property type="evidence" value="ECO:0007669"/>
    <property type="project" value="InterPro"/>
</dbReference>
<dbReference type="AlphaFoldDB" id="A0A1I4YJL4"/>
<dbReference type="CDD" id="cd00093">
    <property type="entry name" value="HTH_XRE"/>
    <property type="match status" value="1"/>
</dbReference>
<evidence type="ECO:0000259" key="1">
    <source>
        <dbReference type="PROSITE" id="PS50943"/>
    </source>
</evidence>
<proteinExistence type="predicted"/>
<feature type="domain" description="HTH cro/C1-type" evidence="1">
    <location>
        <begin position="18"/>
        <end position="73"/>
    </location>
</feature>
<gene>
    <name evidence="2" type="ORF">SAMN05216516_106151</name>
</gene>
<dbReference type="Pfam" id="PF01381">
    <property type="entry name" value="HTH_3"/>
    <property type="match status" value="1"/>
</dbReference>
<dbReference type="PROSITE" id="PS50943">
    <property type="entry name" value="HTH_CROC1"/>
    <property type="match status" value="1"/>
</dbReference>
<dbReference type="RefSeq" id="WP_092877935.1">
    <property type="nucleotide sequence ID" value="NZ_FOVC01000006.1"/>
</dbReference>
<accession>A0A1I4YJL4</accession>
<name>A0A1I4YJL4_9GAMM</name>
<keyword evidence="3" id="KW-1185">Reference proteome</keyword>
<dbReference type="SUPFAM" id="SSF47413">
    <property type="entry name" value="lambda repressor-like DNA-binding domains"/>
    <property type="match status" value="1"/>
</dbReference>
<dbReference type="SMART" id="SM00530">
    <property type="entry name" value="HTH_XRE"/>
    <property type="match status" value="1"/>
</dbReference>
<dbReference type="InterPro" id="IPR001387">
    <property type="entry name" value="Cro/C1-type_HTH"/>
</dbReference>
<organism evidence="2 3">
    <name type="scientific">Izhakiella capsodis</name>
    <dbReference type="NCBI Taxonomy" id="1367852"/>
    <lineage>
        <taxon>Bacteria</taxon>
        <taxon>Pseudomonadati</taxon>
        <taxon>Pseudomonadota</taxon>
        <taxon>Gammaproteobacteria</taxon>
        <taxon>Enterobacterales</taxon>
        <taxon>Erwiniaceae</taxon>
        <taxon>Izhakiella</taxon>
    </lineage>
</organism>